<dbReference type="InterPro" id="IPR013320">
    <property type="entry name" value="ConA-like_dom_sf"/>
</dbReference>
<keyword evidence="1" id="KW-0732">Signal</keyword>
<dbReference type="GO" id="GO:0005975">
    <property type="term" value="P:carbohydrate metabolic process"/>
    <property type="evidence" value="ECO:0007669"/>
    <property type="project" value="UniProtKB-ARBA"/>
</dbReference>
<evidence type="ECO:0000256" key="1">
    <source>
        <dbReference type="SAM" id="SignalP"/>
    </source>
</evidence>
<proteinExistence type="predicted"/>
<dbReference type="STRING" id="1079859.SAMN04515674_102272"/>
<dbReference type="SUPFAM" id="SSF49899">
    <property type="entry name" value="Concanavalin A-like lectins/glucanases"/>
    <property type="match status" value="1"/>
</dbReference>
<gene>
    <name evidence="2" type="ORF">SAMN04515674_102272</name>
</gene>
<accession>A0A1I5P4L0</accession>
<dbReference type="PANTHER" id="PTHR35332:SF2">
    <property type="entry name" value="REGULATION OF ENOLASE PROTEIN 1"/>
    <property type="match status" value="1"/>
</dbReference>
<keyword evidence="3" id="KW-1185">Reference proteome</keyword>
<dbReference type="Pfam" id="PF07081">
    <property type="entry name" value="DUF1349"/>
    <property type="match status" value="1"/>
</dbReference>
<dbReference type="AlphaFoldDB" id="A0A1I5P4L0"/>
<feature type="signal peptide" evidence="1">
    <location>
        <begin position="1"/>
        <end position="21"/>
    </location>
</feature>
<organism evidence="2 3">
    <name type="scientific">Pseudarcicella hirudinis</name>
    <dbReference type="NCBI Taxonomy" id="1079859"/>
    <lineage>
        <taxon>Bacteria</taxon>
        <taxon>Pseudomonadati</taxon>
        <taxon>Bacteroidota</taxon>
        <taxon>Cytophagia</taxon>
        <taxon>Cytophagales</taxon>
        <taxon>Flectobacillaceae</taxon>
        <taxon>Pseudarcicella</taxon>
    </lineage>
</organism>
<feature type="chain" id="PRO_5011756859" description="Regulation of enolase protein 1, concanavalin A-like superfamily" evidence="1">
    <location>
        <begin position="22"/>
        <end position="232"/>
    </location>
</feature>
<dbReference type="OrthoDB" id="9808724at2"/>
<reference evidence="2 3" key="1">
    <citation type="submission" date="2016-10" db="EMBL/GenBank/DDBJ databases">
        <authorList>
            <person name="de Groot N.N."/>
        </authorList>
    </citation>
    <scope>NUCLEOTIDE SEQUENCE [LARGE SCALE GENOMIC DNA]</scope>
    <source>
        <strain evidence="3">E92,LMG 26720,CCM 7988</strain>
    </source>
</reference>
<evidence type="ECO:0000313" key="2">
    <source>
        <dbReference type="EMBL" id="SFP28903.1"/>
    </source>
</evidence>
<dbReference type="EMBL" id="FOXH01000002">
    <property type="protein sequence ID" value="SFP28903.1"/>
    <property type="molecule type" value="Genomic_DNA"/>
</dbReference>
<sequence>MKQFFFSALFLLSLSFLSVSGNNSKSVTIKEKADSVKIKAIPNALSWINAPKSFKVTKDNAITITAQKGTDIYHSAAGDFNIATAPLLLFKPADNFVFTASVNVDFRNEYDGGSLMIYRNNKYYGKLLFEKNHFGKFQVCSGLTNIVTDDNNHFEVNTKKVFFRIGKSGKLFGFYYSADGKNWKMLRLFALPGSGDFKIGFCAQSPIGAQCTTVFDDIKYVPKAFKDFWTGN</sequence>
<dbReference type="GO" id="GO:0004553">
    <property type="term" value="F:hydrolase activity, hydrolyzing O-glycosyl compounds"/>
    <property type="evidence" value="ECO:0007669"/>
    <property type="project" value="UniProtKB-ARBA"/>
</dbReference>
<evidence type="ECO:0008006" key="4">
    <source>
        <dbReference type="Google" id="ProtNLM"/>
    </source>
</evidence>
<name>A0A1I5P4L0_9BACT</name>
<dbReference type="Gene3D" id="2.60.120.200">
    <property type="match status" value="1"/>
</dbReference>
<protein>
    <recommendedName>
        <fullName evidence="4">Regulation of enolase protein 1, concanavalin A-like superfamily</fullName>
    </recommendedName>
</protein>
<dbReference type="RefSeq" id="WP_092012801.1">
    <property type="nucleotide sequence ID" value="NZ_FOXH01000002.1"/>
</dbReference>
<dbReference type="InterPro" id="IPR009784">
    <property type="entry name" value="DUF1349"/>
</dbReference>
<evidence type="ECO:0000313" key="3">
    <source>
        <dbReference type="Proteomes" id="UP000199306"/>
    </source>
</evidence>
<dbReference type="Proteomes" id="UP000199306">
    <property type="component" value="Unassembled WGS sequence"/>
</dbReference>
<dbReference type="PANTHER" id="PTHR35332">
    <property type="entry name" value="REGULATION OF ENOLASE PROTEIN 1"/>
    <property type="match status" value="1"/>
</dbReference>